<evidence type="ECO:0000313" key="1">
    <source>
        <dbReference type="EMBL" id="EMI51913.1"/>
    </source>
</evidence>
<gene>
    <name evidence="1" type="ORF">RSSM_06645</name>
</gene>
<dbReference type="Proteomes" id="UP000011885">
    <property type="component" value="Unassembled WGS sequence"/>
</dbReference>
<name>M5U7I1_9BACT</name>
<sequence>MSIRFVVKRSVDYFNTCSEIRMFDDQGFACASTRVSDVSTKVHGWRLGAL</sequence>
<dbReference type="EMBL" id="ANOH01000466">
    <property type="protein sequence ID" value="EMI51913.1"/>
    <property type="molecule type" value="Genomic_DNA"/>
</dbReference>
<dbReference type="PATRIC" id="fig|1263870.3.peg.7051"/>
<reference evidence="1 2" key="1">
    <citation type="journal article" date="2013" name="Mar. Genomics">
        <title>Expression of sulfatases in Rhodopirellula baltica and the diversity of sulfatases in the genus Rhodopirellula.</title>
        <authorList>
            <person name="Wegner C.E."/>
            <person name="Richter-Heitmann T."/>
            <person name="Klindworth A."/>
            <person name="Klockow C."/>
            <person name="Richter M."/>
            <person name="Achstetter T."/>
            <person name="Glockner F.O."/>
            <person name="Harder J."/>
        </authorList>
    </citation>
    <scope>NUCLEOTIDE SEQUENCE [LARGE SCALE GENOMIC DNA]</scope>
    <source>
        <strain evidence="1 2">SM41</strain>
    </source>
</reference>
<accession>M5U7I1</accession>
<protein>
    <submittedName>
        <fullName evidence="1">Uncharacterized protein</fullName>
    </submittedName>
</protein>
<dbReference type="AlphaFoldDB" id="M5U7I1"/>
<keyword evidence="2" id="KW-1185">Reference proteome</keyword>
<evidence type="ECO:0000313" key="2">
    <source>
        <dbReference type="Proteomes" id="UP000011885"/>
    </source>
</evidence>
<organism evidence="1 2">
    <name type="scientific">Rhodopirellula sallentina SM41</name>
    <dbReference type="NCBI Taxonomy" id="1263870"/>
    <lineage>
        <taxon>Bacteria</taxon>
        <taxon>Pseudomonadati</taxon>
        <taxon>Planctomycetota</taxon>
        <taxon>Planctomycetia</taxon>
        <taxon>Pirellulales</taxon>
        <taxon>Pirellulaceae</taxon>
        <taxon>Rhodopirellula</taxon>
    </lineage>
</organism>
<proteinExistence type="predicted"/>
<comment type="caution">
    <text evidence="1">The sequence shown here is derived from an EMBL/GenBank/DDBJ whole genome shotgun (WGS) entry which is preliminary data.</text>
</comment>